<comment type="caution">
    <text evidence="5">The sequence shown here is derived from an EMBL/GenBank/DDBJ whole genome shotgun (WGS) entry which is preliminary data.</text>
</comment>
<dbReference type="GO" id="GO:1990281">
    <property type="term" value="C:efflux pump complex"/>
    <property type="evidence" value="ECO:0007669"/>
    <property type="project" value="TreeGrafter"/>
</dbReference>
<dbReference type="Pfam" id="PF25989">
    <property type="entry name" value="YknX_C"/>
    <property type="match status" value="1"/>
</dbReference>
<feature type="domain" description="YknX-like C-terminal permuted SH3-like" evidence="4">
    <location>
        <begin position="279"/>
        <end position="346"/>
    </location>
</feature>
<dbReference type="InterPro" id="IPR006143">
    <property type="entry name" value="RND_pump_MFP"/>
</dbReference>
<dbReference type="Gene3D" id="2.40.30.170">
    <property type="match status" value="1"/>
</dbReference>
<dbReference type="PATRIC" id="fig|1411148.3.peg.327"/>
<reference evidence="5 6" key="1">
    <citation type="submission" date="2013-11" db="EMBL/GenBank/DDBJ databases">
        <title>Single cell genomics of uncultured Tannerella BU063 (oral taxon 286).</title>
        <authorList>
            <person name="Beall C.J."/>
            <person name="Campbell A.G."/>
            <person name="Griffen A.L."/>
            <person name="Podar M."/>
            <person name="Leys E.J."/>
        </authorList>
    </citation>
    <scope>NUCLEOTIDE SEQUENCE [LARGE SCALE GENOMIC DNA]</scope>
    <source>
        <strain evidence="5">Cell 2</strain>
    </source>
</reference>
<dbReference type="EMBL" id="AYUF01000309">
    <property type="protein sequence ID" value="ETK02712.1"/>
    <property type="molecule type" value="Genomic_DNA"/>
</dbReference>
<feature type="domain" description="CusB-like beta-barrel" evidence="2">
    <location>
        <begin position="197"/>
        <end position="266"/>
    </location>
</feature>
<evidence type="ECO:0000259" key="3">
    <source>
        <dbReference type="Pfam" id="PF25973"/>
    </source>
</evidence>
<evidence type="ECO:0000259" key="2">
    <source>
        <dbReference type="Pfam" id="PF25954"/>
    </source>
</evidence>
<protein>
    <submittedName>
        <fullName evidence="5">Uncharacterized protein</fullName>
    </submittedName>
</protein>
<sequence>MKKREMKKAVGMLAATLAVWTAVSCGERETARTATPVKVETVTVGESSTAADYHYVGVVEEDRSAALSFATVGTIRQIMVDEGQRVAQGQLLATLDRGSAQSTFDAAAASLRQAEDAYARMKQLYDKKSLPEMQMVEVETRLQQARSMYELSKKNMNDCALHAPFAGVVGRRTAEVGENASPGVPVLTLLEISRVKVRISVPENEIARLDAGTSAVITVSALGDKSFEGRGVEKSSAADAVTHTYDARITLPNPRGELLPGMVCDVVPTLSDSLRSGRITLPARAIQQAGDGSRFVWKVVGDAVTRCPVTTGEWSGSEVVITGGLEMGDKIVKDGFQRVSEGSKITE</sequence>
<dbReference type="Gene3D" id="2.40.50.100">
    <property type="match status" value="1"/>
</dbReference>
<dbReference type="NCBIfam" id="TIGR01730">
    <property type="entry name" value="RND_mfp"/>
    <property type="match status" value="1"/>
</dbReference>
<proteinExistence type="inferred from homology"/>
<evidence type="ECO:0000256" key="1">
    <source>
        <dbReference type="ARBA" id="ARBA00009477"/>
    </source>
</evidence>
<evidence type="ECO:0000313" key="5">
    <source>
        <dbReference type="EMBL" id="ETK02712.1"/>
    </source>
</evidence>
<evidence type="ECO:0000313" key="6">
    <source>
        <dbReference type="Proteomes" id="UP000018837"/>
    </source>
</evidence>
<dbReference type="SUPFAM" id="SSF111369">
    <property type="entry name" value="HlyD-like secretion proteins"/>
    <property type="match status" value="1"/>
</dbReference>
<comment type="similarity">
    <text evidence="1">Belongs to the membrane fusion protein (MFP) (TC 8.A.1) family.</text>
</comment>
<dbReference type="InterPro" id="IPR058637">
    <property type="entry name" value="YknX-like_C"/>
</dbReference>
<feature type="domain" description="CzcB-like barrel-sandwich hybrid" evidence="3">
    <location>
        <begin position="70"/>
        <end position="182"/>
    </location>
</feature>
<dbReference type="Pfam" id="PF25973">
    <property type="entry name" value="BSH_CzcB"/>
    <property type="match status" value="1"/>
</dbReference>
<dbReference type="Pfam" id="PF25954">
    <property type="entry name" value="Beta-barrel_RND_2"/>
    <property type="match status" value="1"/>
</dbReference>
<dbReference type="Gene3D" id="2.40.420.20">
    <property type="match status" value="1"/>
</dbReference>
<dbReference type="PROSITE" id="PS51257">
    <property type="entry name" value="PROKAR_LIPOPROTEIN"/>
    <property type="match status" value="1"/>
</dbReference>
<dbReference type="PANTHER" id="PTHR30469">
    <property type="entry name" value="MULTIDRUG RESISTANCE PROTEIN MDTA"/>
    <property type="match status" value="1"/>
</dbReference>
<dbReference type="GO" id="GO:0015562">
    <property type="term" value="F:efflux transmembrane transporter activity"/>
    <property type="evidence" value="ECO:0007669"/>
    <property type="project" value="TreeGrafter"/>
</dbReference>
<evidence type="ECO:0000259" key="4">
    <source>
        <dbReference type="Pfam" id="PF25989"/>
    </source>
</evidence>
<name>W2C891_9BACT</name>
<dbReference type="InterPro" id="IPR058647">
    <property type="entry name" value="BSH_CzcB-like"/>
</dbReference>
<accession>W2C891</accession>
<dbReference type="InterPro" id="IPR058792">
    <property type="entry name" value="Beta-barrel_RND_2"/>
</dbReference>
<dbReference type="Proteomes" id="UP000018837">
    <property type="component" value="Unassembled WGS sequence"/>
</dbReference>
<organism evidence="5 6">
    <name type="scientific">Tannerella sp. oral taxon BU063 isolate Cell 2</name>
    <dbReference type="NCBI Taxonomy" id="1411148"/>
    <lineage>
        <taxon>Bacteria</taxon>
        <taxon>Pseudomonadati</taxon>
        <taxon>Bacteroidota</taxon>
        <taxon>Bacteroidia</taxon>
        <taxon>Bacteroidales</taxon>
        <taxon>Tannerellaceae</taxon>
        <taxon>Tannerella</taxon>
    </lineage>
</organism>
<gene>
    <name evidence="5" type="ORF">N425_02800</name>
</gene>
<dbReference type="AlphaFoldDB" id="W2C891"/>